<dbReference type="Proteomes" id="UP000660070">
    <property type="component" value="Unassembled WGS sequence"/>
</dbReference>
<comment type="caution">
    <text evidence="1">The sequence shown here is derived from an EMBL/GenBank/DDBJ whole genome shotgun (WGS) entry which is preliminary data.</text>
</comment>
<evidence type="ECO:0000313" key="2">
    <source>
        <dbReference type="Proteomes" id="UP000660070"/>
    </source>
</evidence>
<reference evidence="1 2" key="1">
    <citation type="submission" date="2020-11" db="EMBL/GenBank/DDBJ databases">
        <title>Kaistella gelatinilytica sp. nov., a flavobacterium isolated from Antarctic Soil.</title>
        <authorList>
            <person name="Li J."/>
        </authorList>
    </citation>
    <scope>NUCLEOTIDE SEQUENCE [LARGE SCALE GENOMIC DNA]</scope>
    <source>
        <strain evidence="1 2">G5-32</strain>
    </source>
</reference>
<proteinExistence type="predicted"/>
<gene>
    <name evidence="1" type="ORF">IV494_08130</name>
</gene>
<sequence>MQINNLKNLLEKHSNSNTLFISDHFFCLDDNIHLHFFYNPKRFWATIDKKDVEQYVIENLEKECAILNNVEIVENSNRKPQNYTEVKSFNLETPIIGNHYSKLGNQIYTFNSKIIIRDNYYHIDNTYLSKDIKYFDEEDLVTILDYMVISKTALKIKSVYELQCFKKRKNMISIFENKIFNLLLTF</sequence>
<organism evidence="1 2">
    <name type="scientific">Kaistella gelatinilytica</name>
    <dbReference type="NCBI Taxonomy" id="2787636"/>
    <lineage>
        <taxon>Bacteria</taxon>
        <taxon>Pseudomonadati</taxon>
        <taxon>Bacteroidota</taxon>
        <taxon>Flavobacteriia</taxon>
        <taxon>Flavobacteriales</taxon>
        <taxon>Weeksellaceae</taxon>
        <taxon>Chryseobacterium group</taxon>
        <taxon>Kaistella</taxon>
    </lineage>
</organism>
<evidence type="ECO:0000313" key="1">
    <source>
        <dbReference type="EMBL" id="MBF8457150.1"/>
    </source>
</evidence>
<accession>A0ABS0FBQ5</accession>
<keyword evidence="2" id="KW-1185">Reference proteome</keyword>
<dbReference type="RefSeq" id="WP_196079667.1">
    <property type="nucleotide sequence ID" value="NZ_JADPVI010000002.1"/>
</dbReference>
<protein>
    <submittedName>
        <fullName evidence="1">Uncharacterized protein</fullName>
    </submittedName>
</protein>
<dbReference type="EMBL" id="JADPVI010000002">
    <property type="protein sequence ID" value="MBF8457150.1"/>
    <property type="molecule type" value="Genomic_DNA"/>
</dbReference>
<name>A0ABS0FBQ5_9FLAO</name>